<name>A0A0D0NS77_KITGR</name>
<dbReference type="EMBL" id="JXZB01000004">
    <property type="protein sequence ID" value="KIQ61996.1"/>
    <property type="molecule type" value="Genomic_DNA"/>
</dbReference>
<gene>
    <name evidence="2" type="ORF">TR51_22575</name>
</gene>
<dbReference type="Proteomes" id="UP000032066">
    <property type="component" value="Unassembled WGS sequence"/>
</dbReference>
<keyword evidence="1" id="KW-0732">Signal</keyword>
<evidence type="ECO:0000313" key="2">
    <source>
        <dbReference type="EMBL" id="KIQ61996.1"/>
    </source>
</evidence>
<feature type="signal peptide" evidence="1">
    <location>
        <begin position="1"/>
        <end position="23"/>
    </location>
</feature>
<dbReference type="OrthoDB" id="3539102at2"/>
<proteinExistence type="predicted"/>
<feature type="chain" id="PRO_5038674943" evidence="1">
    <location>
        <begin position="24"/>
        <end position="84"/>
    </location>
</feature>
<comment type="caution">
    <text evidence="2">The sequence shown here is derived from an EMBL/GenBank/DDBJ whole genome shotgun (WGS) entry which is preliminary data.</text>
</comment>
<dbReference type="STRING" id="2064.TR51_22575"/>
<reference evidence="2 3" key="1">
    <citation type="submission" date="2015-02" db="EMBL/GenBank/DDBJ databases">
        <title>Draft genome sequence of Kitasatospora griseola MF730-N6, a bafilomycin, terpentecin and satosporin producer.</title>
        <authorList>
            <person name="Arens J.C."/>
            <person name="Haltli B."/>
            <person name="Kerr R.G."/>
        </authorList>
    </citation>
    <scope>NUCLEOTIDE SEQUENCE [LARGE SCALE GENOMIC DNA]</scope>
    <source>
        <strain evidence="2 3">MF730-N6</strain>
    </source>
</reference>
<accession>A0A0D0NS77</accession>
<dbReference type="AlphaFoldDB" id="A0A0D0NS77"/>
<organism evidence="2 3">
    <name type="scientific">Kitasatospora griseola</name>
    <name type="common">Streptomyces griseolosporeus</name>
    <dbReference type="NCBI Taxonomy" id="2064"/>
    <lineage>
        <taxon>Bacteria</taxon>
        <taxon>Bacillati</taxon>
        <taxon>Actinomycetota</taxon>
        <taxon>Actinomycetes</taxon>
        <taxon>Kitasatosporales</taxon>
        <taxon>Streptomycetaceae</taxon>
        <taxon>Kitasatospora</taxon>
    </lineage>
</organism>
<keyword evidence="3" id="KW-1185">Reference proteome</keyword>
<sequence length="84" mass="9149">MTPLLLPAIATALLVTLGYSALCATSPFGNCRKCAGLGFALKTDRHGNPKRGKTCRRCKGAGKRIRIGRHLFNAAHRTWRNGTR</sequence>
<evidence type="ECO:0000313" key="3">
    <source>
        <dbReference type="Proteomes" id="UP000032066"/>
    </source>
</evidence>
<evidence type="ECO:0000256" key="1">
    <source>
        <dbReference type="SAM" id="SignalP"/>
    </source>
</evidence>
<protein>
    <submittedName>
        <fullName evidence="2">Uncharacterized protein</fullName>
    </submittedName>
</protein>
<dbReference type="RefSeq" id="WP_043913787.1">
    <property type="nucleotide sequence ID" value="NZ_JXZB01000004.1"/>
</dbReference>
<dbReference type="PATRIC" id="fig|2064.6.peg.4852"/>